<evidence type="ECO:0000256" key="10">
    <source>
        <dbReference type="ARBA" id="ARBA00023004"/>
    </source>
</evidence>
<comment type="subcellular location">
    <subcellularLocation>
        <location evidence="15">Mitochondrion inner membrane</location>
        <topology evidence="15">Peripheral membrane protein</topology>
        <orientation evidence="15">Matrix side</orientation>
    </subcellularLocation>
</comment>
<keyword evidence="12 15" id="KW-0520">NAD</keyword>
<keyword evidence="15" id="KW-0472">Membrane</keyword>
<dbReference type="InterPro" id="IPR011537">
    <property type="entry name" value="NADH-UbQ_OxRdtase_suF"/>
</dbReference>
<evidence type="ECO:0000256" key="15">
    <source>
        <dbReference type="RuleBase" id="RU364066"/>
    </source>
</evidence>
<dbReference type="NCBIfam" id="NF010120">
    <property type="entry name" value="PRK13596.1"/>
    <property type="match status" value="1"/>
</dbReference>
<evidence type="ECO:0000256" key="12">
    <source>
        <dbReference type="ARBA" id="ARBA00023027"/>
    </source>
</evidence>
<comment type="catalytic activity">
    <reaction evidence="14">
        <text>a ubiquinone + NADH + 5 H(+)(in) = a ubiquinol + NAD(+) + 4 H(+)(out)</text>
        <dbReference type="Rhea" id="RHEA:29091"/>
        <dbReference type="Rhea" id="RHEA-COMP:9565"/>
        <dbReference type="Rhea" id="RHEA-COMP:9566"/>
        <dbReference type="ChEBI" id="CHEBI:15378"/>
        <dbReference type="ChEBI" id="CHEBI:16389"/>
        <dbReference type="ChEBI" id="CHEBI:17976"/>
        <dbReference type="ChEBI" id="CHEBI:57540"/>
        <dbReference type="ChEBI" id="CHEBI:57945"/>
        <dbReference type="EC" id="7.1.1.2"/>
    </reaction>
    <physiologicalReaction direction="left-to-right" evidence="14">
        <dbReference type="Rhea" id="RHEA:29092"/>
    </physiologicalReaction>
</comment>
<feature type="domain" description="NADH-ubiquinone oxidoreductase 51kDa subunit iron-sulphur binding" evidence="17">
    <location>
        <begin position="394"/>
        <end position="439"/>
    </location>
</feature>
<evidence type="ECO:0000256" key="14">
    <source>
        <dbReference type="ARBA" id="ARBA00048769"/>
    </source>
</evidence>
<dbReference type="FunFam" id="3.10.20.600:FF:000001">
    <property type="entry name" value="NADH dehydrogenase [ubiquinone] flavoprotein 1, mitochondrial"/>
    <property type="match status" value="1"/>
</dbReference>
<dbReference type="Pfam" id="PF22461">
    <property type="entry name" value="SLBB_2"/>
    <property type="match status" value="1"/>
</dbReference>
<reference evidence="18" key="2">
    <citation type="journal article" date="2014" name="BMC Genomics">
        <title>A genomic perspective to assessing quality of mass-reared SIT flies used in Mediterranean fruit fly (Ceratitis capitata) eradication in California.</title>
        <authorList>
            <person name="Calla B."/>
            <person name="Hall B."/>
            <person name="Hou S."/>
            <person name="Geib S.M."/>
        </authorList>
    </citation>
    <scope>NUCLEOTIDE SEQUENCE</scope>
</reference>
<keyword evidence="8 15" id="KW-0479">Metal-binding</keyword>
<proteinExistence type="evidence at transcript level"/>
<evidence type="ECO:0000256" key="3">
    <source>
        <dbReference type="ARBA" id="ARBA00007523"/>
    </source>
</evidence>
<evidence type="ECO:0000256" key="5">
    <source>
        <dbReference type="ARBA" id="ARBA00022485"/>
    </source>
</evidence>
<evidence type="ECO:0000256" key="16">
    <source>
        <dbReference type="SAM" id="MobiDB-lite"/>
    </source>
</evidence>
<protein>
    <recommendedName>
        <fullName evidence="4 15">NADH dehydrogenase [ubiquinone] flavoprotein 1, mitochondrial</fullName>
        <ecNumber evidence="15">7.1.1.2</ecNumber>
    </recommendedName>
</protein>
<dbReference type="Pfam" id="PF10589">
    <property type="entry name" value="NADH_4Fe-4S"/>
    <property type="match status" value="1"/>
</dbReference>
<reference evidence="18" key="1">
    <citation type="submission" date="2013-07" db="EMBL/GenBank/DDBJ databases">
        <authorList>
            <person name="Geib S."/>
        </authorList>
    </citation>
    <scope>NUCLEOTIDE SEQUENCE</scope>
</reference>
<evidence type="ECO:0000259" key="17">
    <source>
        <dbReference type="SMART" id="SM00928"/>
    </source>
</evidence>
<keyword evidence="11 15" id="KW-0411">Iron-sulfur</keyword>
<evidence type="ECO:0000256" key="2">
    <source>
        <dbReference type="ARBA" id="ARBA00001966"/>
    </source>
</evidence>
<evidence type="ECO:0000256" key="11">
    <source>
        <dbReference type="ARBA" id="ARBA00023014"/>
    </source>
</evidence>
<dbReference type="Gene3D" id="3.10.20.600">
    <property type="match status" value="1"/>
</dbReference>
<keyword evidence="15" id="KW-0999">Mitochondrion inner membrane</keyword>
<keyword evidence="9" id="KW-1278">Translocase</keyword>
<evidence type="ECO:0000256" key="6">
    <source>
        <dbReference type="ARBA" id="ARBA00022630"/>
    </source>
</evidence>
<gene>
    <name evidence="18" type="primary">NDUV1</name>
</gene>
<dbReference type="FunFam" id="3.40.50.11540:FF:000001">
    <property type="entry name" value="NADH dehydrogenase [ubiquinone] flavoprotein 1, mitochondrial"/>
    <property type="match status" value="1"/>
</dbReference>
<comment type="cofactor">
    <cofactor evidence="2 15">
        <name>[4Fe-4S] cluster</name>
        <dbReference type="ChEBI" id="CHEBI:49883"/>
    </cofactor>
</comment>
<dbReference type="PROSITE" id="PS00644">
    <property type="entry name" value="COMPLEX1_51K_1"/>
    <property type="match status" value="1"/>
</dbReference>
<keyword evidence="5 15" id="KW-0004">4Fe-4S</keyword>
<dbReference type="InterPro" id="IPR037225">
    <property type="entry name" value="Nuo51_FMN-bd_sf"/>
</dbReference>
<dbReference type="FunFam" id="1.20.1440.230:FF:000001">
    <property type="entry name" value="Mitochondrial NADH dehydrogenase flavoprotein 1"/>
    <property type="match status" value="1"/>
</dbReference>
<dbReference type="InterPro" id="IPR050837">
    <property type="entry name" value="ComplexI_51kDa_subunit"/>
</dbReference>
<keyword evidence="7 15" id="KW-0288">FMN</keyword>
<keyword evidence="15" id="KW-0679">Respiratory chain</keyword>
<dbReference type="Gene3D" id="1.20.1440.230">
    <property type="entry name" value="NADH-ubiquinone oxidoreductase 51kDa subunit, iron-sulphur binding domain"/>
    <property type="match status" value="1"/>
</dbReference>
<evidence type="ECO:0000313" key="18">
    <source>
        <dbReference type="EMBL" id="JAC06315.1"/>
    </source>
</evidence>
<dbReference type="NCBIfam" id="TIGR01959">
    <property type="entry name" value="nuoF_fam"/>
    <property type="match status" value="1"/>
</dbReference>
<dbReference type="KEGG" id="ccat:101460952"/>
<keyword evidence="10 15" id="KW-0408">Iron</keyword>
<dbReference type="PANTHER" id="PTHR11780:SF10">
    <property type="entry name" value="NADH DEHYDROGENASE [UBIQUINONE] FLAVOPROTEIN 1, MITOCHONDRIAL"/>
    <property type="match status" value="1"/>
</dbReference>
<dbReference type="InterPro" id="IPR001949">
    <property type="entry name" value="NADH-UbQ_OxRdtase_51kDa_CS"/>
</dbReference>
<organism evidence="18">
    <name type="scientific">Ceratitis capitata</name>
    <name type="common">Mediterranean fruit fly</name>
    <name type="synonym">Tephritis capitata</name>
    <dbReference type="NCBI Taxonomy" id="7213"/>
    <lineage>
        <taxon>Eukaryota</taxon>
        <taxon>Metazoa</taxon>
        <taxon>Ecdysozoa</taxon>
        <taxon>Arthropoda</taxon>
        <taxon>Hexapoda</taxon>
        <taxon>Insecta</taxon>
        <taxon>Pterygota</taxon>
        <taxon>Neoptera</taxon>
        <taxon>Endopterygota</taxon>
        <taxon>Diptera</taxon>
        <taxon>Brachycera</taxon>
        <taxon>Muscomorpha</taxon>
        <taxon>Tephritoidea</taxon>
        <taxon>Tephritidae</taxon>
        <taxon>Ceratitis</taxon>
        <taxon>Ceratitis</taxon>
    </lineage>
</organism>
<dbReference type="InterPro" id="IPR019575">
    <property type="entry name" value="Nuop51_4Fe4S-bd"/>
</dbReference>
<keyword evidence="6 15" id="KW-0285">Flavoprotein</keyword>
<dbReference type="Gene3D" id="3.40.50.11540">
    <property type="entry name" value="NADH-ubiquinone oxidoreductase 51kDa subunit"/>
    <property type="match status" value="1"/>
</dbReference>
<dbReference type="GO" id="GO:0006120">
    <property type="term" value="P:mitochondrial electron transport, NADH to ubiquinone"/>
    <property type="evidence" value="ECO:0007669"/>
    <property type="project" value="UniProtKB-ARBA"/>
</dbReference>
<comment type="similarity">
    <text evidence="3 15">Belongs to the complex I 51 kDa subunit family.</text>
</comment>
<feature type="region of interest" description="Disordered" evidence="16">
    <location>
        <begin position="24"/>
        <end position="64"/>
    </location>
</feature>
<dbReference type="SUPFAM" id="SSF142984">
    <property type="entry name" value="Nqo1 middle domain-like"/>
    <property type="match status" value="1"/>
</dbReference>
<evidence type="ECO:0000256" key="1">
    <source>
        <dbReference type="ARBA" id="ARBA00001917"/>
    </source>
</evidence>
<dbReference type="PROSITE" id="PS00645">
    <property type="entry name" value="COMPLEX1_51K_2"/>
    <property type="match status" value="1"/>
</dbReference>
<dbReference type="SMART" id="SM00928">
    <property type="entry name" value="NADH_4Fe-4S"/>
    <property type="match status" value="1"/>
</dbReference>
<dbReference type="GO" id="GO:0005743">
    <property type="term" value="C:mitochondrial inner membrane"/>
    <property type="evidence" value="ECO:0007669"/>
    <property type="project" value="UniProtKB-SubCell"/>
</dbReference>
<dbReference type="EC" id="7.1.1.2" evidence="15"/>
<dbReference type="Pfam" id="PF01512">
    <property type="entry name" value="Complex1_51K"/>
    <property type="match status" value="1"/>
</dbReference>
<keyword evidence="18" id="KW-0830">Ubiquinone</keyword>
<evidence type="ECO:0000256" key="4">
    <source>
        <dbReference type="ARBA" id="ARBA00022402"/>
    </source>
</evidence>
<keyword evidence="15" id="KW-0249">Electron transport</keyword>
<evidence type="ECO:0000256" key="7">
    <source>
        <dbReference type="ARBA" id="ARBA00022643"/>
    </source>
</evidence>
<comment type="subunit">
    <text evidence="13">Core subunit of respiratory chain NADH dehydrogenase (Complex I) which is composed of 45 different subunits. This is a component of the flavoprotein-sulfur (FP) fragment of the enzyme. Interacts with RAB5IF.</text>
</comment>
<evidence type="ECO:0000256" key="13">
    <source>
        <dbReference type="ARBA" id="ARBA00046881"/>
    </source>
</evidence>
<keyword evidence="15" id="KW-0809">Transit peptide</keyword>
<dbReference type="GeneID" id="101460952"/>
<keyword evidence="15" id="KW-0813">Transport</keyword>
<evidence type="ECO:0000256" key="8">
    <source>
        <dbReference type="ARBA" id="ARBA00022723"/>
    </source>
</evidence>
<dbReference type="GO" id="GO:0051539">
    <property type="term" value="F:4 iron, 4 sulfur cluster binding"/>
    <property type="evidence" value="ECO:0007669"/>
    <property type="project" value="UniProtKB-UniRule"/>
</dbReference>
<dbReference type="OrthoDB" id="42889at2759"/>
<dbReference type="InterPro" id="IPR037207">
    <property type="entry name" value="Nuop51_4Fe4S-bd_sf"/>
</dbReference>
<keyword evidence="15" id="KW-0496">Mitochondrion</keyword>
<comment type="function">
    <text evidence="15">Core subunit of the mitochondrial membrane respiratory chain NADH dehydrogenase (Complex I) which catalyzes electron transfer from NADH through the respiratory chain, using ubiquinone as an electron acceptor. Essential for the catalytic activity and assembly of complex I.</text>
</comment>
<dbReference type="GO" id="GO:0008137">
    <property type="term" value="F:NADH dehydrogenase (ubiquinone) activity"/>
    <property type="evidence" value="ECO:0007669"/>
    <property type="project" value="UniProtKB-EC"/>
</dbReference>
<dbReference type="SUPFAM" id="SSF140490">
    <property type="entry name" value="Nqo1C-terminal domain-like"/>
    <property type="match status" value="1"/>
</dbReference>
<dbReference type="EMBL" id="GAMC01000241">
    <property type="protein sequence ID" value="JAC06315.1"/>
    <property type="molecule type" value="mRNA"/>
</dbReference>
<dbReference type="AlphaFoldDB" id="W8CEG4"/>
<accession>W8CEG4</accession>
<dbReference type="InterPro" id="IPR054765">
    <property type="entry name" value="SLBB_dom"/>
</dbReference>
<dbReference type="GO" id="GO:0010181">
    <property type="term" value="F:FMN binding"/>
    <property type="evidence" value="ECO:0007669"/>
    <property type="project" value="InterPro"/>
</dbReference>
<dbReference type="SUPFAM" id="SSF142019">
    <property type="entry name" value="Nqo1 FMN-binding domain-like"/>
    <property type="match status" value="1"/>
</dbReference>
<feature type="compositionally biased region" description="Pro residues" evidence="16">
    <location>
        <begin position="32"/>
        <end position="57"/>
    </location>
</feature>
<dbReference type="GO" id="GO:0051287">
    <property type="term" value="F:NAD binding"/>
    <property type="evidence" value="ECO:0007669"/>
    <property type="project" value="UniProtKB-UniRule"/>
</dbReference>
<sequence length="497" mass="54658">MSAMCLKKAAMEWNKIRTTIILQHRLKDTQPPKSPPPLPVRKTPAQPPLQPNTPPPQTKTTFGPLADQDRIFTNLYGKHDWRLKAALKQGDWHKTQEILLKGSEWIINEIKASGLRGRGGAGFATGLKWSFMSKPPDGRPKFLVVNADEGEPGTCKDREILRHNPHKLVEGCLLAGRAIDARAAFIYIRGEFHNEACNTQTAIAEAYNAGFLGKNACGSGFDFDVYMHRGAGAYVCGEETALIESLEGKAGKPRLKPPFPADVGVFGCPTTVNNVETISVTPTILRRGAKWFASFGRTRNSGTKLFTISGHVNKPCSVEEELSMPLKEIIERHGGGVSGGWDNLLAVIPGGSSTPIIPKNVVETTIMDFDGLLDVQTSLGTAAIIVMNKSTDVVKAIARLSAFYKHESCGQCTPCREGLAWINKIMQRFVTGRAQPEEINMILEVTKQIEGHTICALADGAVWPVQGLMRHFRPEVEARIKEYEKRGKKKNQIKRCV</sequence>
<evidence type="ECO:0000256" key="9">
    <source>
        <dbReference type="ARBA" id="ARBA00022967"/>
    </source>
</evidence>
<dbReference type="GO" id="GO:0046872">
    <property type="term" value="F:metal ion binding"/>
    <property type="evidence" value="ECO:0007669"/>
    <property type="project" value="UniProtKB-KW"/>
</dbReference>
<name>W8CEG4_CERCA</name>
<dbReference type="PANTHER" id="PTHR11780">
    <property type="entry name" value="NADH-UBIQUINONE OXIDOREDUCTASE FLAVOPROTEIN 1 NDUFV1"/>
    <property type="match status" value="1"/>
</dbReference>
<comment type="cofactor">
    <cofactor evidence="1 15">
        <name>FMN</name>
        <dbReference type="ChEBI" id="CHEBI:58210"/>
    </cofactor>
</comment>
<dbReference type="InterPro" id="IPR011538">
    <property type="entry name" value="Nuo51_FMN-bd"/>
</dbReference>